<reference evidence="2 3" key="1">
    <citation type="submission" date="2019-03" db="EMBL/GenBank/DDBJ databases">
        <title>Genomic Encyclopedia of Archaeal and Bacterial Type Strains, Phase II (KMG-II): from individual species to whole genera.</title>
        <authorList>
            <person name="Goeker M."/>
        </authorList>
    </citation>
    <scope>NUCLEOTIDE SEQUENCE [LARGE SCALE GENOMIC DNA]</scope>
    <source>
        <strain evidence="2 3">RL-C</strain>
    </source>
</reference>
<dbReference type="Pfam" id="PF01809">
    <property type="entry name" value="YidD"/>
    <property type="match status" value="1"/>
</dbReference>
<dbReference type="Proteomes" id="UP000294830">
    <property type="component" value="Unassembled WGS sequence"/>
</dbReference>
<keyword evidence="1" id="KW-0472">Membrane</keyword>
<dbReference type="HAMAP" id="MF_00386">
    <property type="entry name" value="UPF0161_YidD"/>
    <property type="match status" value="1"/>
</dbReference>
<gene>
    <name evidence="2" type="ORF">CLV25_102131</name>
</gene>
<evidence type="ECO:0000313" key="2">
    <source>
        <dbReference type="EMBL" id="TCN72168.1"/>
    </source>
</evidence>
<dbReference type="GO" id="GO:0005886">
    <property type="term" value="C:plasma membrane"/>
    <property type="evidence" value="ECO:0007669"/>
    <property type="project" value="UniProtKB-SubCell"/>
</dbReference>
<dbReference type="SMART" id="SM01234">
    <property type="entry name" value="Haemolytic"/>
    <property type="match status" value="1"/>
</dbReference>
<accession>A0A4R2ESF2</accession>
<dbReference type="InterPro" id="IPR002696">
    <property type="entry name" value="Membr_insert_effic_factor_YidD"/>
</dbReference>
<organism evidence="2 3">
    <name type="scientific">Acetobacteroides hydrogenigenes</name>
    <dbReference type="NCBI Taxonomy" id="979970"/>
    <lineage>
        <taxon>Bacteria</taxon>
        <taxon>Pseudomonadati</taxon>
        <taxon>Bacteroidota</taxon>
        <taxon>Bacteroidia</taxon>
        <taxon>Bacteroidales</taxon>
        <taxon>Rikenellaceae</taxon>
        <taxon>Acetobacteroides</taxon>
    </lineage>
</organism>
<protein>
    <recommendedName>
        <fullName evidence="1">Putative membrane protein insertion efficiency factor</fullName>
    </recommendedName>
</protein>
<dbReference type="OrthoDB" id="9801753at2"/>
<comment type="caution">
    <text evidence="2">The sequence shown here is derived from an EMBL/GenBank/DDBJ whole genome shotgun (WGS) entry which is preliminary data.</text>
</comment>
<dbReference type="NCBIfam" id="TIGR00278">
    <property type="entry name" value="membrane protein insertion efficiency factor YidD"/>
    <property type="match status" value="1"/>
</dbReference>
<keyword evidence="1" id="KW-1003">Cell membrane</keyword>
<name>A0A4R2ESF2_9BACT</name>
<dbReference type="EMBL" id="SLWB01000002">
    <property type="protein sequence ID" value="TCN72168.1"/>
    <property type="molecule type" value="Genomic_DNA"/>
</dbReference>
<evidence type="ECO:0000256" key="1">
    <source>
        <dbReference type="HAMAP-Rule" id="MF_00386"/>
    </source>
</evidence>
<dbReference type="AlphaFoldDB" id="A0A4R2ESF2"/>
<dbReference type="PANTHER" id="PTHR33383:SF1">
    <property type="entry name" value="MEMBRANE PROTEIN INSERTION EFFICIENCY FACTOR-RELATED"/>
    <property type="match status" value="1"/>
</dbReference>
<dbReference type="PANTHER" id="PTHR33383">
    <property type="entry name" value="MEMBRANE PROTEIN INSERTION EFFICIENCY FACTOR-RELATED"/>
    <property type="match status" value="1"/>
</dbReference>
<evidence type="ECO:0000313" key="3">
    <source>
        <dbReference type="Proteomes" id="UP000294830"/>
    </source>
</evidence>
<comment type="function">
    <text evidence="1">Could be involved in insertion of integral membrane proteins into the membrane.</text>
</comment>
<comment type="subcellular location">
    <subcellularLocation>
        <location evidence="1">Cell membrane</location>
        <topology evidence="1">Peripheral membrane protein</topology>
        <orientation evidence="1">Cytoplasmic side</orientation>
    </subcellularLocation>
</comment>
<comment type="similarity">
    <text evidence="1">Belongs to the UPF0161 family.</text>
</comment>
<proteinExistence type="inferred from homology"/>
<keyword evidence="3" id="KW-1185">Reference proteome</keyword>
<dbReference type="RefSeq" id="WP_131838235.1">
    <property type="nucleotide sequence ID" value="NZ_SLWB01000002.1"/>
</dbReference>
<sequence>MLVWLLLLPIRFYQVAISPLKPPSCRFTPTCSAYAVEALKKHGPIKGLWLAIWRVLRCNPWGGSGYDPVP</sequence>